<dbReference type="AlphaFoldDB" id="A0A9P5K1K2"/>
<dbReference type="Pfam" id="PF00394">
    <property type="entry name" value="Cu-oxidase"/>
    <property type="match status" value="1"/>
</dbReference>
<evidence type="ECO:0000313" key="12">
    <source>
        <dbReference type="Proteomes" id="UP000759537"/>
    </source>
</evidence>
<dbReference type="PROSITE" id="PS00079">
    <property type="entry name" value="MULTICOPPER_OXIDASE1"/>
    <property type="match status" value="1"/>
</dbReference>
<reference evidence="11" key="2">
    <citation type="journal article" date="2020" name="Nat. Commun.">
        <title>Large-scale genome sequencing of mycorrhizal fungi provides insights into the early evolution of symbiotic traits.</title>
        <authorList>
            <person name="Miyauchi S."/>
            <person name="Kiss E."/>
            <person name="Kuo A."/>
            <person name="Drula E."/>
            <person name="Kohler A."/>
            <person name="Sanchez-Garcia M."/>
            <person name="Morin E."/>
            <person name="Andreopoulos B."/>
            <person name="Barry K.W."/>
            <person name="Bonito G."/>
            <person name="Buee M."/>
            <person name="Carver A."/>
            <person name="Chen C."/>
            <person name="Cichocki N."/>
            <person name="Clum A."/>
            <person name="Culley D."/>
            <person name="Crous P.W."/>
            <person name="Fauchery L."/>
            <person name="Girlanda M."/>
            <person name="Hayes R.D."/>
            <person name="Keri Z."/>
            <person name="LaButti K."/>
            <person name="Lipzen A."/>
            <person name="Lombard V."/>
            <person name="Magnuson J."/>
            <person name="Maillard F."/>
            <person name="Murat C."/>
            <person name="Nolan M."/>
            <person name="Ohm R.A."/>
            <person name="Pangilinan J."/>
            <person name="Pereira M.F."/>
            <person name="Perotto S."/>
            <person name="Peter M."/>
            <person name="Pfister S."/>
            <person name="Riley R."/>
            <person name="Sitrit Y."/>
            <person name="Stielow J.B."/>
            <person name="Szollosi G."/>
            <person name="Zifcakova L."/>
            <person name="Stursova M."/>
            <person name="Spatafora J.W."/>
            <person name="Tedersoo L."/>
            <person name="Vaario L.M."/>
            <person name="Yamada A."/>
            <person name="Yan M."/>
            <person name="Wang P."/>
            <person name="Xu J."/>
            <person name="Bruns T."/>
            <person name="Baldrian P."/>
            <person name="Vilgalys R."/>
            <person name="Dunand C."/>
            <person name="Henrissat B."/>
            <person name="Grigoriev I.V."/>
            <person name="Hibbett D."/>
            <person name="Nagy L.G."/>
            <person name="Martin F.M."/>
        </authorList>
    </citation>
    <scope>NUCLEOTIDE SEQUENCE</scope>
    <source>
        <strain evidence="11">Prilba</strain>
    </source>
</reference>
<proteinExistence type="inferred from homology"/>
<feature type="domain" description="Plastocyanin-like" evidence="10">
    <location>
        <begin position="31"/>
        <end position="149"/>
    </location>
</feature>
<evidence type="ECO:0000256" key="6">
    <source>
        <dbReference type="ARBA" id="ARBA00023180"/>
    </source>
</evidence>
<feature type="domain" description="Plastocyanin-like" evidence="8">
    <location>
        <begin position="162"/>
        <end position="306"/>
    </location>
</feature>
<keyword evidence="5" id="KW-1015">Disulfide bond</keyword>
<dbReference type="InterPro" id="IPR001117">
    <property type="entry name" value="Cu-oxidase_2nd"/>
</dbReference>
<dbReference type="Gene3D" id="2.60.40.420">
    <property type="entry name" value="Cupredoxins - blue copper proteins"/>
    <property type="match status" value="3"/>
</dbReference>
<sequence length="526" mass="56996">MLRLRTAALLLLAISGSAFALGPHTTLEIVSKNIAPDGFLRPATLANGVFPGPIITAIKGQEFAVNVVDNLTETSLDLATSIHWHGILQHHTNYVDGSASVSQCPLVPNESFLYKFNALSQSGTFWYHSHYSNQYCDGLRGPLIIYDPEDPQKYLYDCDDADTVITISDWYHYLSGNSPPIPLFNTTLINGKGRNYGGPSNVSLAVVNVQQGKRYRFRLISMSCDPSFLFSLDGHQMTVIEVEGNNVQPVLVDGVNLYAGQRYSVVVTANQPVANYWLRARPTSGGEGTGNFSNFINVGVLHYAGAPNANPLEDPSVNVPVLQLPLNETDLHPLIPSPVPGQPFPGGADININLASELNTAGTAFLMNGVVFVPPTIPVLLQILSGAKNASQLLPAGSIYGLERNKSVELTVPGGALGGPHPMHLHGHPFYVVRGAGNSTYNFDNPVIRDVVSNGLQGDIVTIRFFTNNPGPWFFHCHIDWHLTAGFAVVFAEDVPEVPQKDFVNDAWEQLCPTYEAFLNATGGHS</sequence>
<keyword evidence="12" id="KW-1185">Reference proteome</keyword>
<reference evidence="11" key="1">
    <citation type="submission" date="2019-10" db="EMBL/GenBank/DDBJ databases">
        <authorList>
            <consortium name="DOE Joint Genome Institute"/>
            <person name="Kuo A."/>
            <person name="Miyauchi S."/>
            <person name="Kiss E."/>
            <person name="Drula E."/>
            <person name="Kohler A."/>
            <person name="Sanchez-Garcia M."/>
            <person name="Andreopoulos B."/>
            <person name="Barry K.W."/>
            <person name="Bonito G."/>
            <person name="Buee M."/>
            <person name="Carver A."/>
            <person name="Chen C."/>
            <person name="Cichocki N."/>
            <person name="Clum A."/>
            <person name="Culley D."/>
            <person name="Crous P.W."/>
            <person name="Fauchery L."/>
            <person name="Girlanda M."/>
            <person name="Hayes R."/>
            <person name="Keri Z."/>
            <person name="LaButti K."/>
            <person name="Lipzen A."/>
            <person name="Lombard V."/>
            <person name="Magnuson J."/>
            <person name="Maillard F."/>
            <person name="Morin E."/>
            <person name="Murat C."/>
            <person name="Nolan M."/>
            <person name="Ohm R."/>
            <person name="Pangilinan J."/>
            <person name="Pereira M."/>
            <person name="Perotto S."/>
            <person name="Peter M."/>
            <person name="Riley R."/>
            <person name="Sitrit Y."/>
            <person name="Stielow B."/>
            <person name="Szollosi G."/>
            <person name="Zifcakova L."/>
            <person name="Stursova M."/>
            <person name="Spatafora J.W."/>
            <person name="Tedersoo L."/>
            <person name="Vaario L.-M."/>
            <person name="Yamada A."/>
            <person name="Yan M."/>
            <person name="Wang P."/>
            <person name="Xu J."/>
            <person name="Bruns T."/>
            <person name="Baldrian P."/>
            <person name="Vilgalys R."/>
            <person name="Henrissat B."/>
            <person name="Grigoriev I.V."/>
            <person name="Hibbett D."/>
            <person name="Nagy L.G."/>
            <person name="Martin F.M."/>
        </authorList>
    </citation>
    <scope>NUCLEOTIDE SEQUENCE</scope>
    <source>
        <strain evidence="11">Prilba</strain>
    </source>
</reference>
<dbReference type="FunFam" id="2.60.40.420:FF:000045">
    <property type="entry name" value="Laccase 2"/>
    <property type="match status" value="1"/>
</dbReference>
<evidence type="ECO:0000256" key="4">
    <source>
        <dbReference type="ARBA" id="ARBA00023008"/>
    </source>
</evidence>
<accession>A0A9P5K1K2</accession>
<protein>
    <submittedName>
        <fullName evidence="11">Laccase 1</fullName>
    </submittedName>
</protein>
<keyword evidence="7" id="KW-0732">Signal</keyword>
<dbReference type="InterPro" id="IPR011706">
    <property type="entry name" value="Cu-oxidase_C"/>
</dbReference>
<keyword evidence="3" id="KW-0560">Oxidoreductase</keyword>
<comment type="caution">
    <text evidence="11">The sequence shown here is derived from an EMBL/GenBank/DDBJ whole genome shotgun (WGS) entry which is preliminary data.</text>
</comment>
<dbReference type="PANTHER" id="PTHR11709">
    <property type="entry name" value="MULTI-COPPER OXIDASE"/>
    <property type="match status" value="1"/>
</dbReference>
<dbReference type="GO" id="GO:0016491">
    <property type="term" value="F:oxidoreductase activity"/>
    <property type="evidence" value="ECO:0007669"/>
    <property type="project" value="UniProtKB-KW"/>
</dbReference>
<evidence type="ECO:0000259" key="10">
    <source>
        <dbReference type="Pfam" id="PF07732"/>
    </source>
</evidence>
<dbReference type="GO" id="GO:0005507">
    <property type="term" value="F:copper ion binding"/>
    <property type="evidence" value="ECO:0007669"/>
    <property type="project" value="InterPro"/>
</dbReference>
<evidence type="ECO:0000256" key="7">
    <source>
        <dbReference type="SAM" id="SignalP"/>
    </source>
</evidence>
<dbReference type="CDD" id="cd13903">
    <property type="entry name" value="CuRO_3_Tv-LCC_like"/>
    <property type="match status" value="1"/>
</dbReference>
<dbReference type="Pfam" id="PF07731">
    <property type="entry name" value="Cu-oxidase_2"/>
    <property type="match status" value="1"/>
</dbReference>
<evidence type="ECO:0000256" key="2">
    <source>
        <dbReference type="ARBA" id="ARBA00022723"/>
    </source>
</evidence>
<keyword evidence="4" id="KW-0186">Copper</keyword>
<dbReference type="EMBL" id="WHVB01000017">
    <property type="protein sequence ID" value="KAF8474376.1"/>
    <property type="molecule type" value="Genomic_DNA"/>
</dbReference>
<dbReference type="PANTHER" id="PTHR11709:SF511">
    <property type="entry name" value="LACCASE"/>
    <property type="match status" value="1"/>
</dbReference>
<evidence type="ECO:0000256" key="5">
    <source>
        <dbReference type="ARBA" id="ARBA00023157"/>
    </source>
</evidence>
<dbReference type="SUPFAM" id="SSF49503">
    <property type="entry name" value="Cupredoxins"/>
    <property type="match status" value="3"/>
</dbReference>
<name>A0A9P5K1K2_9AGAM</name>
<feature type="domain" description="Plastocyanin-like" evidence="9">
    <location>
        <begin position="373"/>
        <end position="494"/>
    </location>
</feature>
<dbReference type="InterPro" id="IPR008972">
    <property type="entry name" value="Cupredoxin"/>
</dbReference>
<gene>
    <name evidence="11" type="ORF">DFH94DRAFT_126523</name>
</gene>
<evidence type="ECO:0000259" key="9">
    <source>
        <dbReference type="Pfam" id="PF07731"/>
    </source>
</evidence>
<dbReference type="OrthoDB" id="2121828at2759"/>
<evidence type="ECO:0000313" key="11">
    <source>
        <dbReference type="EMBL" id="KAF8474376.1"/>
    </source>
</evidence>
<organism evidence="11 12">
    <name type="scientific">Russula ochroleuca</name>
    <dbReference type="NCBI Taxonomy" id="152965"/>
    <lineage>
        <taxon>Eukaryota</taxon>
        <taxon>Fungi</taxon>
        <taxon>Dikarya</taxon>
        <taxon>Basidiomycota</taxon>
        <taxon>Agaricomycotina</taxon>
        <taxon>Agaricomycetes</taxon>
        <taxon>Russulales</taxon>
        <taxon>Russulaceae</taxon>
        <taxon>Russula</taxon>
    </lineage>
</organism>
<dbReference type="Proteomes" id="UP000759537">
    <property type="component" value="Unassembled WGS sequence"/>
</dbReference>
<keyword evidence="2" id="KW-0479">Metal-binding</keyword>
<dbReference type="InterPro" id="IPR033138">
    <property type="entry name" value="Cu_oxidase_CS"/>
</dbReference>
<evidence type="ECO:0000256" key="3">
    <source>
        <dbReference type="ARBA" id="ARBA00023002"/>
    </source>
</evidence>
<dbReference type="InterPro" id="IPR011707">
    <property type="entry name" value="Cu-oxidase-like_N"/>
</dbReference>
<dbReference type="InterPro" id="IPR045087">
    <property type="entry name" value="Cu-oxidase_fam"/>
</dbReference>
<keyword evidence="6" id="KW-0325">Glycoprotein</keyword>
<dbReference type="Pfam" id="PF07732">
    <property type="entry name" value="Cu-oxidase_3"/>
    <property type="match status" value="1"/>
</dbReference>
<feature type="signal peptide" evidence="7">
    <location>
        <begin position="1"/>
        <end position="20"/>
    </location>
</feature>
<evidence type="ECO:0000256" key="1">
    <source>
        <dbReference type="ARBA" id="ARBA00010609"/>
    </source>
</evidence>
<feature type="chain" id="PRO_5040503245" evidence="7">
    <location>
        <begin position="21"/>
        <end position="526"/>
    </location>
</feature>
<evidence type="ECO:0000259" key="8">
    <source>
        <dbReference type="Pfam" id="PF00394"/>
    </source>
</evidence>
<comment type="similarity">
    <text evidence="1">Belongs to the multicopper oxidase family.</text>
</comment>